<keyword evidence="2" id="KW-0732">Signal</keyword>
<evidence type="ECO:0000313" key="3">
    <source>
        <dbReference type="EMBL" id="GFR72050.1"/>
    </source>
</evidence>
<dbReference type="AlphaFoldDB" id="A0AAV4FI74"/>
<reference evidence="3 4" key="1">
    <citation type="journal article" date="2021" name="Elife">
        <title>Chloroplast acquisition without the gene transfer in kleptoplastic sea slugs, Plakobranchus ocellatus.</title>
        <authorList>
            <person name="Maeda T."/>
            <person name="Takahashi S."/>
            <person name="Yoshida T."/>
            <person name="Shimamura S."/>
            <person name="Takaki Y."/>
            <person name="Nagai Y."/>
            <person name="Toyoda A."/>
            <person name="Suzuki Y."/>
            <person name="Arimoto A."/>
            <person name="Ishii H."/>
            <person name="Satoh N."/>
            <person name="Nishiyama T."/>
            <person name="Hasebe M."/>
            <person name="Maruyama T."/>
            <person name="Minagawa J."/>
            <person name="Obokata J."/>
            <person name="Shigenobu S."/>
        </authorList>
    </citation>
    <scope>NUCLEOTIDE SEQUENCE [LARGE SCALE GENOMIC DNA]</scope>
</reference>
<proteinExistence type="predicted"/>
<gene>
    <name evidence="3" type="ORF">ElyMa_002107000</name>
</gene>
<evidence type="ECO:0000313" key="4">
    <source>
        <dbReference type="Proteomes" id="UP000762676"/>
    </source>
</evidence>
<accession>A0AAV4FI74</accession>
<dbReference type="Proteomes" id="UP000762676">
    <property type="component" value="Unassembled WGS sequence"/>
</dbReference>
<name>A0AAV4FI74_9GAST</name>
<evidence type="ECO:0000256" key="2">
    <source>
        <dbReference type="SAM" id="SignalP"/>
    </source>
</evidence>
<comment type="caution">
    <text evidence="3">The sequence shown here is derived from an EMBL/GenBank/DDBJ whole genome shotgun (WGS) entry which is preliminary data.</text>
</comment>
<protein>
    <submittedName>
        <fullName evidence="3">Uncharacterized protein</fullName>
    </submittedName>
</protein>
<feature type="signal peptide" evidence="2">
    <location>
        <begin position="1"/>
        <end position="16"/>
    </location>
</feature>
<feature type="region of interest" description="Disordered" evidence="1">
    <location>
        <begin position="146"/>
        <end position="223"/>
    </location>
</feature>
<dbReference type="EMBL" id="BMAT01004339">
    <property type="protein sequence ID" value="GFR72050.1"/>
    <property type="molecule type" value="Genomic_DNA"/>
</dbReference>
<feature type="compositionally biased region" description="Low complexity" evidence="1">
    <location>
        <begin position="54"/>
        <end position="89"/>
    </location>
</feature>
<feature type="compositionally biased region" description="Acidic residues" evidence="1">
    <location>
        <begin position="184"/>
        <end position="198"/>
    </location>
</feature>
<sequence length="238" mass="25750">MLMMMMMLMMTTAMMAEQFCAVLFNAASPRIAQDPRRVRVYPWQCLVPFLNISNSGNNNNNNNNNTSSSNNNVSANSNNSNSSSGINSVGGPVQGSQPSLQHHQPALPPATAIAVAVAAVTPPPSSLAPPPTEHLVAVAGVAPPTSALHHSQHQMTPAPAVVPPPESQKDKPVTPVEPIVKADEDVDEGDDDVFEEVTESPKKTQTKRRSQSLSALKDEKQPRKVRRLSAWLRWIKLR</sequence>
<feature type="region of interest" description="Disordered" evidence="1">
    <location>
        <begin position="54"/>
        <end position="105"/>
    </location>
</feature>
<evidence type="ECO:0000256" key="1">
    <source>
        <dbReference type="SAM" id="MobiDB-lite"/>
    </source>
</evidence>
<keyword evidence="4" id="KW-1185">Reference proteome</keyword>
<organism evidence="3 4">
    <name type="scientific">Elysia marginata</name>
    <dbReference type="NCBI Taxonomy" id="1093978"/>
    <lineage>
        <taxon>Eukaryota</taxon>
        <taxon>Metazoa</taxon>
        <taxon>Spiralia</taxon>
        <taxon>Lophotrochozoa</taxon>
        <taxon>Mollusca</taxon>
        <taxon>Gastropoda</taxon>
        <taxon>Heterobranchia</taxon>
        <taxon>Euthyneura</taxon>
        <taxon>Panpulmonata</taxon>
        <taxon>Sacoglossa</taxon>
        <taxon>Placobranchoidea</taxon>
        <taxon>Plakobranchidae</taxon>
        <taxon>Elysia</taxon>
    </lineage>
</organism>
<feature type="chain" id="PRO_5043461503" evidence="2">
    <location>
        <begin position="17"/>
        <end position="238"/>
    </location>
</feature>